<protein>
    <submittedName>
        <fullName evidence="1">Uncharacterized protein</fullName>
    </submittedName>
</protein>
<dbReference type="Proteomes" id="UP000823775">
    <property type="component" value="Unassembled WGS sequence"/>
</dbReference>
<accession>A0ABS8WRG6</accession>
<keyword evidence="2" id="KW-1185">Reference proteome</keyword>
<dbReference type="EMBL" id="JACEIK010008915">
    <property type="protein sequence ID" value="MCE3051769.1"/>
    <property type="molecule type" value="Genomic_DNA"/>
</dbReference>
<proteinExistence type="predicted"/>
<evidence type="ECO:0000313" key="2">
    <source>
        <dbReference type="Proteomes" id="UP000823775"/>
    </source>
</evidence>
<name>A0ABS8WRG6_DATST</name>
<evidence type="ECO:0000313" key="1">
    <source>
        <dbReference type="EMBL" id="MCE3051769.1"/>
    </source>
</evidence>
<comment type="caution">
    <text evidence="1">The sequence shown here is derived from an EMBL/GenBank/DDBJ whole genome shotgun (WGS) entry which is preliminary data.</text>
</comment>
<organism evidence="1 2">
    <name type="scientific">Datura stramonium</name>
    <name type="common">Jimsonweed</name>
    <name type="synonym">Common thornapple</name>
    <dbReference type="NCBI Taxonomy" id="4076"/>
    <lineage>
        <taxon>Eukaryota</taxon>
        <taxon>Viridiplantae</taxon>
        <taxon>Streptophyta</taxon>
        <taxon>Embryophyta</taxon>
        <taxon>Tracheophyta</taxon>
        <taxon>Spermatophyta</taxon>
        <taxon>Magnoliopsida</taxon>
        <taxon>eudicotyledons</taxon>
        <taxon>Gunneridae</taxon>
        <taxon>Pentapetalae</taxon>
        <taxon>asterids</taxon>
        <taxon>lamiids</taxon>
        <taxon>Solanales</taxon>
        <taxon>Solanaceae</taxon>
        <taxon>Solanoideae</taxon>
        <taxon>Datureae</taxon>
        <taxon>Datura</taxon>
    </lineage>
</organism>
<sequence>MRNADEPPALITGLTSDKKINPDRGVLAIADVSRQFTPYSGASPGDSLIDFEPPGVVDRFGDPLVVREMMLFILHYVALPARGRRLTLLHWRSAGVAPVMPCPCIP</sequence>
<gene>
    <name evidence="1" type="ORF">HAX54_050763</name>
</gene>
<reference evidence="1 2" key="1">
    <citation type="journal article" date="2021" name="BMC Genomics">
        <title>Datura genome reveals duplications of psychoactive alkaloid biosynthetic genes and high mutation rate following tissue culture.</title>
        <authorList>
            <person name="Rajewski A."/>
            <person name="Carter-House D."/>
            <person name="Stajich J."/>
            <person name="Litt A."/>
        </authorList>
    </citation>
    <scope>NUCLEOTIDE SEQUENCE [LARGE SCALE GENOMIC DNA]</scope>
    <source>
        <strain evidence="1">AR-01</strain>
    </source>
</reference>